<dbReference type="Pfam" id="PF07508">
    <property type="entry name" value="Recombinase"/>
    <property type="match status" value="1"/>
</dbReference>
<dbReference type="Pfam" id="PF13408">
    <property type="entry name" value="Zn_ribbon_recom"/>
    <property type="match status" value="1"/>
</dbReference>
<feature type="coiled-coil region" evidence="1">
    <location>
        <begin position="397"/>
        <end position="498"/>
    </location>
</feature>
<feature type="domain" description="Resolvase/invertase-type recombinase catalytic" evidence="2">
    <location>
        <begin position="27"/>
        <end position="175"/>
    </location>
</feature>
<dbReference type="PANTHER" id="PTHR30461">
    <property type="entry name" value="DNA-INVERTASE FROM LAMBDOID PROPHAGE"/>
    <property type="match status" value="1"/>
</dbReference>
<accession>A0A1Q9YIE7</accession>
<dbReference type="PANTHER" id="PTHR30461:SF23">
    <property type="entry name" value="DNA RECOMBINASE-RELATED"/>
    <property type="match status" value="1"/>
</dbReference>
<dbReference type="EMBL" id="MPJZ01000088">
    <property type="protein sequence ID" value="OLU44045.1"/>
    <property type="molecule type" value="Genomic_DNA"/>
</dbReference>
<dbReference type="GO" id="GO:0000150">
    <property type="term" value="F:DNA strand exchange activity"/>
    <property type="evidence" value="ECO:0007669"/>
    <property type="project" value="InterPro"/>
</dbReference>
<evidence type="ECO:0000259" key="3">
    <source>
        <dbReference type="PROSITE" id="PS51737"/>
    </source>
</evidence>
<dbReference type="GO" id="GO:0003677">
    <property type="term" value="F:DNA binding"/>
    <property type="evidence" value="ECO:0007669"/>
    <property type="project" value="InterPro"/>
</dbReference>
<evidence type="ECO:0000313" key="4">
    <source>
        <dbReference type="EMBL" id="OLU44045.1"/>
    </source>
</evidence>
<dbReference type="Gene3D" id="3.40.50.1390">
    <property type="entry name" value="Resolvase, N-terminal catalytic domain"/>
    <property type="match status" value="1"/>
</dbReference>
<dbReference type="Pfam" id="PF00239">
    <property type="entry name" value="Resolvase"/>
    <property type="match status" value="1"/>
</dbReference>
<dbReference type="Proteomes" id="UP000186758">
    <property type="component" value="Unassembled WGS sequence"/>
</dbReference>
<proteinExistence type="predicted"/>
<evidence type="ECO:0000313" key="5">
    <source>
        <dbReference type="Proteomes" id="UP000186758"/>
    </source>
</evidence>
<name>A0A1Q9YIE7_9FIRM</name>
<sequence>MNRTVTVIPARRRKGNRVAKEERPKLKVAAYCRVSTDSDEQATSYEAQVEHYREFISKNDEWEFAGIYADDGISGTNTKKREEFNRLIEDCLLGKIDMVITKSISRFARNTLDCLKYIRELKDKNIAVFFEKENINTLDSKGEVLLTIMASLAQQESESLSKNVKLGLQFRYQNGQIQINHNRFLGYTKDEDGKLVIEPEEAEVVKRIYYEYLQGASLKNIAEGLEKDGILTGAGRKTWRAETVRGILCNEKYAGDALLQKTYTVDVLNKKRIANNGIVPQYYVENSHEAIIPKNLFMQVQAEMQRRTNLRAGKGNKQRHYSSKYALSGIVYCSKCEDVYRRISLRNNGKPAIVWKCITRAERGPLACYSEIIKEPELHQAVVDAINQVIGSRDEMLEILEQNIEATISENDENEVERIDEELESLQTELLKKANAHQDYDDLADEIDRLREEKENILKRQANQEEVKRRIETMREFLNNHQEELNQYDDQLVRRMIEKITIYDERFEFKFKSGINLDVER</sequence>
<dbReference type="PROSITE" id="PS51737">
    <property type="entry name" value="RECOMBINASE_DNA_BIND"/>
    <property type="match status" value="1"/>
</dbReference>
<feature type="domain" description="Recombinase" evidence="3">
    <location>
        <begin position="184"/>
        <end position="310"/>
    </location>
</feature>
<dbReference type="RefSeq" id="WP_075818763.1">
    <property type="nucleotide sequence ID" value="NZ_MPJZ01000088.1"/>
</dbReference>
<dbReference type="CDD" id="cd00338">
    <property type="entry name" value="Ser_Recombinase"/>
    <property type="match status" value="1"/>
</dbReference>
<gene>
    <name evidence="4" type="ORF">BO223_09655</name>
</gene>
<dbReference type="Gene3D" id="3.90.1750.20">
    <property type="entry name" value="Putative Large Serine Recombinase, Chain B, Domain 2"/>
    <property type="match status" value="1"/>
</dbReference>
<comment type="caution">
    <text evidence="4">The sequence shown here is derived from an EMBL/GenBank/DDBJ whole genome shotgun (WGS) entry which is preliminary data.</text>
</comment>
<dbReference type="InterPro" id="IPR036162">
    <property type="entry name" value="Resolvase-like_N_sf"/>
</dbReference>
<protein>
    <submittedName>
        <fullName evidence="4">Recombinase family protein</fullName>
    </submittedName>
</protein>
<dbReference type="InterPro" id="IPR025827">
    <property type="entry name" value="Zn_ribbon_recom_dom"/>
</dbReference>
<dbReference type="InterPro" id="IPR006119">
    <property type="entry name" value="Resolv_N"/>
</dbReference>
<dbReference type="SMART" id="SM00857">
    <property type="entry name" value="Resolvase"/>
    <property type="match status" value="1"/>
</dbReference>
<reference evidence="4 5" key="1">
    <citation type="submission" date="2016-11" db="EMBL/GenBank/DDBJ databases">
        <title>Description of two novel members of the family Erysipelotrichaceae: Ileibacterium lipovorans gen. nov., sp. nov. and Dubosiella newyorkensis, gen. nov., sp. nov.</title>
        <authorList>
            <person name="Cox L.M."/>
            <person name="Sohn J."/>
            <person name="Tyrrell K.L."/>
            <person name="Citron D.M."/>
            <person name="Lawson P.A."/>
            <person name="Patel N.B."/>
            <person name="Iizumi T."/>
            <person name="Perez-Perez G.I."/>
            <person name="Goldstein E.J."/>
            <person name="Blaser M.J."/>
        </authorList>
    </citation>
    <scope>NUCLEOTIDE SEQUENCE [LARGE SCALE GENOMIC DNA]</scope>
    <source>
        <strain evidence="4 5">NYU-BL-K8</strain>
    </source>
</reference>
<organism evidence="4 5">
    <name type="scientific">Faecalibaculum rodentium</name>
    <dbReference type="NCBI Taxonomy" id="1702221"/>
    <lineage>
        <taxon>Bacteria</taxon>
        <taxon>Bacillati</taxon>
        <taxon>Bacillota</taxon>
        <taxon>Erysipelotrichia</taxon>
        <taxon>Erysipelotrichales</taxon>
        <taxon>Erysipelotrichaceae</taxon>
        <taxon>Faecalibaculum</taxon>
    </lineage>
</organism>
<dbReference type="InterPro" id="IPR011109">
    <property type="entry name" value="DNA_bind_recombinase_dom"/>
</dbReference>
<dbReference type="InterPro" id="IPR038109">
    <property type="entry name" value="DNA_bind_recomb_sf"/>
</dbReference>
<dbReference type="PROSITE" id="PS51736">
    <property type="entry name" value="RECOMBINASES_3"/>
    <property type="match status" value="1"/>
</dbReference>
<dbReference type="GeneID" id="82202473"/>
<dbReference type="InterPro" id="IPR050639">
    <property type="entry name" value="SSR_resolvase"/>
</dbReference>
<dbReference type="SUPFAM" id="SSF53041">
    <property type="entry name" value="Resolvase-like"/>
    <property type="match status" value="1"/>
</dbReference>
<keyword evidence="1" id="KW-0175">Coiled coil</keyword>
<dbReference type="AlphaFoldDB" id="A0A1Q9YIE7"/>
<evidence type="ECO:0000259" key="2">
    <source>
        <dbReference type="PROSITE" id="PS51736"/>
    </source>
</evidence>
<evidence type="ECO:0000256" key="1">
    <source>
        <dbReference type="SAM" id="Coils"/>
    </source>
</evidence>